<gene>
    <name evidence="3" type="ORF">L873DRAFT_1804929</name>
</gene>
<dbReference type="PANTHER" id="PTHR37848">
    <property type="entry name" value="EXPRESSED PROTEIN"/>
    <property type="match status" value="1"/>
</dbReference>
<name>A0A3N4JU12_9PEZI</name>
<dbReference type="OrthoDB" id="5380551at2759"/>
<reference evidence="3 4" key="1">
    <citation type="journal article" date="2018" name="Nat. Ecol. Evol.">
        <title>Pezizomycetes genomes reveal the molecular basis of ectomycorrhizal truffle lifestyle.</title>
        <authorList>
            <person name="Murat C."/>
            <person name="Payen T."/>
            <person name="Noel B."/>
            <person name="Kuo A."/>
            <person name="Morin E."/>
            <person name="Chen J."/>
            <person name="Kohler A."/>
            <person name="Krizsan K."/>
            <person name="Balestrini R."/>
            <person name="Da Silva C."/>
            <person name="Montanini B."/>
            <person name="Hainaut M."/>
            <person name="Levati E."/>
            <person name="Barry K.W."/>
            <person name="Belfiori B."/>
            <person name="Cichocki N."/>
            <person name="Clum A."/>
            <person name="Dockter R.B."/>
            <person name="Fauchery L."/>
            <person name="Guy J."/>
            <person name="Iotti M."/>
            <person name="Le Tacon F."/>
            <person name="Lindquist E.A."/>
            <person name="Lipzen A."/>
            <person name="Malagnac F."/>
            <person name="Mello A."/>
            <person name="Molinier V."/>
            <person name="Miyauchi S."/>
            <person name="Poulain J."/>
            <person name="Riccioni C."/>
            <person name="Rubini A."/>
            <person name="Sitrit Y."/>
            <person name="Splivallo R."/>
            <person name="Traeger S."/>
            <person name="Wang M."/>
            <person name="Zifcakova L."/>
            <person name="Wipf D."/>
            <person name="Zambonelli A."/>
            <person name="Paolocci F."/>
            <person name="Nowrousian M."/>
            <person name="Ottonello S."/>
            <person name="Baldrian P."/>
            <person name="Spatafora J.W."/>
            <person name="Henrissat B."/>
            <person name="Nagy L.G."/>
            <person name="Aury J.M."/>
            <person name="Wincker P."/>
            <person name="Grigoriev I.V."/>
            <person name="Bonfante P."/>
            <person name="Martin F.M."/>
        </authorList>
    </citation>
    <scope>NUCLEOTIDE SEQUENCE [LARGE SCALE GENOMIC DNA]</scope>
    <source>
        <strain evidence="3 4">120613-1</strain>
    </source>
</reference>
<keyword evidence="2" id="KW-0472">Membrane</keyword>
<dbReference type="AlphaFoldDB" id="A0A3N4JU12"/>
<keyword evidence="4" id="KW-1185">Reference proteome</keyword>
<accession>A0A3N4JU12</accession>
<keyword evidence="2" id="KW-1133">Transmembrane helix</keyword>
<organism evidence="3 4">
    <name type="scientific">Choiromyces venosus 120613-1</name>
    <dbReference type="NCBI Taxonomy" id="1336337"/>
    <lineage>
        <taxon>Eukaryota</taxon>
        <taxon>Fungi</taxon>
        <taxon>Dikarya</taxon>
        <taxon>Ascomycota</taxon>
        <taxon>Pezizomycotina</taxon>
        <taxon>Pezizomycetes</taxon>
        <taxon>Pezizales</taxon>
        <taxon>Tuberaceae</taxon>
        <taxon>Choiromyces</taxon>
    </lineage>
</organism>
<evidence type="ECO:0000256" key="2">
    <source>
        <dbReference type="SAM" id="Phobius"/>
    </source>
</evidence>
<dbReference type="EMBL" id="ML120379">
    <property type="protein sequence ID" value="RPB00519.1"/>
    <property type="molecule type" value="Genomic_DNA"/>
</dbReference>
<evidence type="ECO:0000313" key="4">
    <source>
        <dbReference type="Proteomes" id="UP000276215"/>
    </source>
</evidence>
<feature type="region of interest" description="Disordered" evidence="1">
    <location>
        <begin position="1"/>
        <end position="85"/>
    </location>
</feature>
<sequence>MSKSKGLQLTPYRDDEEEEEEEAGGSSSSAAIPLLIQDEPDHSGEVLPGYYDAVDGPAQVVEGQNGGVRGARRGETEGEADSDAPPEFAVYVPKVKRIKTKLGAGDILTVSHDEHLNTDGEALHRWLLEQSWKPPCVQVRIIGTHNETKRTGNKTERSSVTDFDLTCNFTHLLLEQNSIGVPTLATVPPDQKAHRGHGRFKSVAKDLEEGGTVRDWADQYCEDQSSLKEFVMKKVVIGHDQAYLKQQIERCIRSTNYLGNISIRFPIYDTRVEVHPANRISKLRKTEWFRWIFYITFLWIFAWPYLWFMTKRYHVATMTWRMSRTMQNEDGQTWRESIMSEEEWMAQWGPALKRAAKAGRKSCVSFEDVTAAQAGLSGEAGVRTPTPTGNATVDGALGFLAGVTSIASDFRNSRNEAIGWGGDSDW</sequence>
<protein>
    <submittedName>
        <fullName evidence="3">Uncharacterized protein</fullName>
    </submittedName>
</protein>
<dbReference type="Proteomes" id="UP000276215">
    <property type="component" value="Unassembled WGS sequence"/>
</dbReference>
<evidence type="ECO:0000256" key="1">
    <source>
        <dbReference type="SAM" id="MobiDB-lite"/>
    </source>
</evidence>
<dbReference type="PANTHER" id="PTHR37848:SF1">
    <property type="entry name" value="SUN DOMAIN-CONTAINING PROTEIN"/>
    <property type="match status" value="1"/>
</dbReference>
<feature type="compositionally biased region" description="Acidic residues" evidence="1">
    <location>
        <begin position="14"/>
        <end position="23"/>
    </location>
</feature>
<keyword evidence="2" id="KW-0812">Transmembrane</keyword>
<proteinExistence type="predicted"/>
<evidence type="ECO:0000313" key="3">
    <source>
        <dbReference type="EMBL" id="RPB00519.1"/>
    </source>
</evidence>
<feature type="transmembrane region" description="Helical" evidence="2">
    <location>
        <begin position="288"/>
        <end position="308"/>
    </location>
</feature>